<protein>
    <submittedName>
        <fullName evidence="7">YhhN-like protein</fullName>
    </submittedName>
</protein>
<keyword evidence="8" id="KW-1185">Reference proteome</keyword>
<reference evidence="7 8" key="1">
    <citation type="submission" date="2015-09" db="EMBL/GenBank/DDBJ databases">
        <authorList>
            <consortium name="Swine Surveillance"/>
        </authorList>
    </citation>
    <scope>NUCLEOTIDE SEQUENCE [LARGE SCALE GENOMIC DNA]</scope>
    <source>
        <strain evidence="7 8">CECT 8383</strain>
    </source>
</reference>
<proteinExistence type="inferred from homology"/>
<dbReference type="STRING" id="340021.TM5383_01109"/>
<dbReference type="PANTHER" id="PTHR31885">
    <property type="entry name" value="GH04784P"/>
    <property type="match status" value="1"/>
</dbReference>
<feature type="transmembrane region" description="Helical" evidence="6">
    <location>
        <begin position="87"/>
        <end position="106"/>
    </location>
</feature>
<feature type="transmembrane region" description="Helical" evidence="6">
    <location>
        <begin position="197"/>
        <end position="216"/>
    </location>
</feature>
<feature type="transmembrane region" description="Helical" evidence="6">
    <location>
        <begin position="167"/>
        <end position="185"/>
    </location>
</feature>
<comment type="similarity">
    <text evidence="2">Belongs to the TMEM86 family.</text>
</comment>
<evidence type="ECO:0000256" key="4">
    <source>
        <dbReference type="ARBA" id="ARBA00022989"/>
    </source>
</evidence>
<dbReference type="EMBL" id="CYSF01000006">
    <property type="protein sequence ID" value="CUH83905.1"/>
    <property type="molecule type" value="Genomic_DNA"/>
</dbReference>
<sequence length="217" mass="23746">MSVALTEPQLLAPVVVGMGLSLLYLLWFCWRPASVAKTLVKTGAVALPAVGLSLVGAPTLPLLALWFCALGDLLLSRDGQGMLQGGIAAFAVGHILYVAAFVVHFAPEVTVHTLWIPALLVLLALSTERWLQPYTGELAWPVRIYVVLIVIMGCVATQQPIPQTTVFWGALAFISSDLILSVHIFRQMRPVFARLAAYAIWFFYYIAQVLIFYGFIA</sequence>
<evidence type="ECO:0000256" key="6">
    <source>
        <dbReference type="SAM" id="Phobius"/>
    </source>
</evidence>
<keyword evidence="3 6" id="KW-0812">Transmembrane</keyword>
<feature type="transmembrane region" description="Helical" evidence="6">
    <location>
        <begin position="50"/>
        <end position="75"/>
    </location>
</feature>
<evidence type="ECO:0000256" key="2">
    <source>
        <dbReference type="ARBA" id="ARBA00007375"/>
    </source>
</evidence>
<dbReference type="GO" id="GO:0016020">
    <property type="term" value="C:membrane"/>
    <property type="evidence" value="ECO:0007669"/>
    <property type="project" value="UniProtKB-SubCell"/>
</dbReference>
<organism evidence="7 8">
    <name type="scientific">Thalassovita mediterranea</name>
    <dbReference type="NCBI Taxonomy" id="340021"/>
    <lineage>
        <taxon>Bacteria</taxon>
        <taxon>Pseudomonadati</taxon>
        <taxon>Pseudomonadota</taxon>
        <taxon>Alphaproteobacteria</taxon>
        <taxon>Rhodobacterales</taxon>
        <taxon>Roseobacteraceae</taxon>
        <taxon>Thalassovita</taxon>
    </lineage>
</organism>
<dbReference type="Proteomes" id="UP000051681">
    <property type="component" value="Unassembled WGS sequence"/>
</dbReference>
<accession>A0A0P1GNB1</accession>
<feature type="transmembrane region" description="Helical" evidence="6">
    <location>
        <begin position="143"/>
        <end position="161"/>
    </location>
</feature>
<dbReference type="InterPro" id="IPR012506">
    <property type="entry name" value="TMEM86B-like"/>
</dbReference>
<evidence type="ECO:0000256" key="5">
    <source>
        <dbReference type="ARBA" id="ARBA00023136"/>
    </source>
</evidence>
<dbReference type="PANTHER" id="PTHR31885:SF6">
    <property type="entry name" value="GH04784P"/>
    <property type="match status" value="1"/>
</dbReference>
<evidence type="ECO:0000256" key="3">
    <source>
        <dbReference type="ARBA" id="ARBA00022692"/>
    </source>
</evidence>
<comment type="subcellular location">
    <subcellularLocation>
        <location evidence="1">Membrane</location>
        <topology evidence="1">Multi-pass membrane protein</topology>
    </subcellularLocation>
</comment>
<keyword evidence="4 6" id="KW-1133">Transmembrane helix</keyword>
<evidence type="ECO:0000313" key="8">
    <source>
        <dbReference type="Proteomes" id="UP000051681"/>
    </source>
</evidence>
<gene>
    <name evidence="7" type="ORF">TM5383_01109</name>
</gene>
<dbReference type="Pfam" id="PF07947">
    <property type="entry name" value="YhhN"/>
    <property type="match status" value="1"/>
</dbReference>
<feature type="transmembrane region" description="Helical" evidence="6">
    <location>
        <begin position="12"/>
        <end position="30"/>
    </location>
</feature>
<evidence type="ECO:0000313" key="7">
    <source>
        <dbReference type="EMBL" id="CUH83905.1"/>
    </source>
</evidence>
<name>A0A0P1GNB1_9RHOB</name>
<dbReference type="AlphaFoldDB" id="A0A0P1GNB1"/>
<keyword evidence="5 6" id="KW-0472">Membrane</keyword>
<evidence type="ECO:0000256" key="1">
    <source>
        <dbReference type="ARBA" id="ARBA00004141"/>
    </source>
</evidence>
<dbReference type="GO" id="GO:0016787">
    <property type="term" value="F:hydrolase activity"/>
    <property type="evidence" value="ECO:0007669"/>
    <property type="project" value="TreeGrafter"/>
</dbReference>